<evidence type="ECO:0000313" key="2">
    <source>
        <dbReference type="Proteomes" id="UP000685013"/>
    </source>
</evidence>
<accession>A0AAV6MFA2</accession>
<dbReference type="EMBL" id="JAGKQH010000015">
    <property type="protein sequence ID" value="KAG6579625.1"/>
    <property type="molecule type" value="Genomic_DNA"/>
</dbReference>
<gene>
    <name evidence="1" type="ORF">SDJN03_24073</name>
</gene>
<dbReference type="AlphaFoldDB" id="A0AAV6MFA2"/>
<name>A0AAV6MFA2_9ROSI</name>
<evidence type="ECO:0000313" key="1">
    <source>
        <dbReference type="EMBL" id="KAG6579625.1"/>
    </source>
</evidence>
<comment type="caution">
    <text evidence="1">The sequence shown here is derived from an EMBL/GenBank/DDBJ whole genome shotgun (WGS) entry which is preliminary data.</text>
</comment>
<dbReference type="Proteomes" id="UP000685013">
    <property type="component" value="Chromosome 15"/>
</dbReference>
<reference evidence="1 2" key="1">
    <citation type="journal article" date="2021" name="Hortic Res">
        <title>The domestication of Cucurbita argyrosperma as revealed by the genome of its wild relative.</title>
        <authorList>
            <person name="Barrera-Redondo J."/>
            <person name="Sanchez-de la Vega G."/>
            <person name="Aguirre-Liguori J.A."/>
            <person name="Castellanos-Morales G."/>
            <person name="Gutierrez-Guerrero Y.T."/>
            <person name="Aguirre-Dugua X."/>
            <person name="Aguirre-Planter E."/>
            <person name="Tenaillon M.I."/>
            <person name="Lira-Saade R."/>
            <person name="Eguiarte L.E."/>
        </authorList>
    </citation>
    <scope>NUCLEOTIDE SEQUENCE [LARGE SCALE GENOMIC DNA]</scope>
    <source>
        <strain evidence="1">JBR-2021</strain>
    </source>
</reference>
<keyword evidence="2" id="KW-1185">Reference proteome</keyword>
<proteinExistence type="predicted"/>
<sequence length="68" mass="7700">MSIRNWVRFSGCEARWTWASPAADSGRGGQLDALELHHYGGDGRGSRSYFTAFPFSSCSCCYQWEEEQ</sequence>
<protein>
    <submittedName>
        <fullName evidence="1">Uncharacterized protein</fullName>
    </submittedName>
</protein>
<feature type="non-terminal residue" evidence="1">
    <location>
        <position position="1"/>
    </location>
</feature>
<organism evidence="1 2">
    <name type="scientific">Cucurbita argyrosperma subsp. sororia</name>
    <dbReference type="NCBI Taxonomy" id="37648"/>
    <lineage>
        <taxon>Eukaryota</taxon>
        <taxon>Viridiplantae</taxon>
        <taxon>Streptophyta</taxon>
        <taxon>Embryophyta</taxon>
        <taxon>Tracheophyta</taxon>
        <taxon>Spermatophyta</taxon>
        <taxon>Magnoliopsida</taxon>
        <taxon>eudicotyledons</taxon>
        <taxon>Gunneridae</taxon>
        <taxon>Pentapetalae</taxon>
        <taxon>rosids</taxon>
        <taxon>fabids</taxon>
        <taxon>Cucurbitales</taxon>
        <taxon>Cucurbitaceae</taxon>
        <taxon>Cucurbiteae</taxon>
        <taxon>Cucurbita</taxon>
    </lineage>
</organism>